<dbReference type="PROSITE" id="PS50005">
    <property type="entry name" value="TPR"/>
    <property type="match status" value="2"/>
</dbReference>
<dbReference type="InterPro" id="IPR016032">
    <property type="entry name" value="Sig_transdc_resp-reg_C-effctor"/>
</dbReference>
<evidence type="ECO:0000256" key="1">
    <source>
        <dbReference type="PROSITE-ProRule" id="PRU00339"/>
    </source>
</evidence>
<evidence type="ECO:0000256" key="2">
    <source>
        <dbReference type="SAM" id="Phobius"/>
    </source>
</evidence>
<dbReference type="EMBL" id="VBOT01000189">
    <property type="protein sequence ID" value="TMQ47327.1"/>
    <property type="molecule type" value="Genomic_DNA"/>
</dbReference>
<name>A0A538S7H6_UNCEI</name>
<dbReference type="GO" id="GO:0003677">
    <property type="term" value="F:DNA binding"/>
    <property type="evidence" value="ECO:0007669"/>
    <property type="project" value="InterPro"/>
</dbReference>
<feature type="repeat" description="TPR" evidence="1">
    <location>
        <begin position="610"/>
        <end position="643"/>
    </location>
</feature>
<organism evidence="4 5">
    <name type="scientific">Eiseniibacteriota bacterium</name>
    <dbReference type="NCBI Taxonomy" id="2212470"/>
    <lineage>
        <taxon>Bacteria</taxon>
        <taxon>Candidatus Eiseniibacteriota</taxon>
    </lineage>
</organism>
<dbReference type="PANTHER" id="PTHR35807">
    <property type="entry name" value="TRANSCRIPTIONAL REGULATOR REDD-RELATED"/>
    <property type="match status" value="1"/>
</dbReference>
<dbReference type="InterPro" id="IPR019734">
    <property type="entry name" value="TPR_rpt"/>
</dbReference>
<accession>A0A538S7H6</accession>
<dbReference type="Gene3D" id="1.25.40.10">
    <property type="entry name" value="Tetratricopeptide repeat domain"/>
    <property type="match status" value="3"/>
</dbReference>
<dbReference type="InterPro" id="IPR011990">
    <property type="entry name" value="TPR-like_helical_dom_sf"/>
</dbReference>
<dbReference type="GO" id="GO:0006355">
    <property type="term" value="P:regulation of DNA-templated transcription"/>
    <property type="evidence" value="ECO:0007669"/>
    <property type="project" value="InterPro"/>
</dbReference>
<dbReference type="SMART" id="SM00028">
    <property type="entry name" value="TPR"/>
    <property type="match status" value="4"/>
</dbReference>
<keyword evidence="2" id="KW-1133">Transmembrane helix</keyword>
<gene>
    <name evidence="4" type="ORF">E6K73_13810</name>
</gene>
<comment type="caution">
    <text evidence="4">The sequence shown here is derived from an EMBL/GenBank/DDBJ whole genome shotgun (WGS) entry which is preliminary data.</text>
</comment>
<proteinExistence type="predicted"/>
<evidence type="ECO:0000313" key="5">
    <source>
        <dbReference type="Proteomes" id="UP000320184"/>
    </source>
</evidence>
<dbReference type="Gene3D" id="1.10.10.10">
    <property type="entry name" value="Winged helix-like DNA-binding domain superfamily/Winged helix DNA-binding domain"/>
    <property type="match status" value="1"/>
</dbReference>
<protein>
    <submittedName>
        <fullName evidence="4">Tetratricopeptide repeat protein</fullName>
    </submittedName>
</protein>
<dbReference type="SUPFAM" id="SSF46894">
    <property type="entry name" value="C-terminal effector domain of the bipartite response regulators"/>
    <property type="match status" value="1"/>
</dbReference>
<keyword evidence="2" id="KW-0812">Transmembrane</keyword>
<dbReference type="AlphaFoldDB" id="A0A538S7H6"/>
<dbReference type="Pfam" id="PF13432">
    <property type="entry name" value="TPR_16"/>
    <property type="match status" value="1"/>
</dbReference>
<sequence>MRQLRTFGGLSIQDDGASLTGAATQRKTLALLALLATADNHGTSRDKLIACLWPESDTEHGRNLLKQACFGLRRDLHEPELFLGTTELRLNPAAIASDVHAFQEAVERGDLAGAVALYRGPFLDGFYLTGADDFERWVETERARIARVVCEALESLATRAAAHGDDRAAEQWWRRLTQIDPFSSRAALGLMTALVAAGEPVAAIQHARGHEAFLKRELDAAPNEAVLALVKRLCEEARQESLPAGLTGRPRGRQSTADFVLAALPAALRRELRRATTLSIAAATLAVVLVVGAVGYGVSGRTRTGPEPAIGGRKMLVVLPFENHGATADEYFADGLTEAIATRLGSVRSLGVIAWQSASQYKGTRKSPQEIGRELGVQYILQGFIRWEKGAGTSRIRVSPALIRVSDAAQLWADQYDTTLTGVFAVQADLAARVVGALDIALAPPEQRTLAAWPTDNLAAYDAYLRGWELRGRSVDPADLRGAAGLFRQAVTLDSTFALAWADLAAVDLIIYIDYLNPTEGPLAEARAALGRALVLDPDLPRARLSLADYYGWIDHDHERALRELRRVERLRPSYPAASGAIADALRRQGRWEESIRYYHRTIDLNPRGSDQLESLGDLYLVLRRYPEAIAAYDRASEVRPSGAPSLVKALAYLSQTGDLRGTQHLLPDVALNIAPTGLEFVVTTLADVATLLDERQQKAVLRLTPGALDDDTAALALAKAMVYGAGQQLPLARAYFDSARVALEASLAVRGDAYGRLRCMLGVALAGLGRTTEAIRVGKQVVSELPVSKDAMEGPLMLANLARIYVLLDQRDRAVEQLELVLSRPGPLSAGWLRADPFWNSLRARPRFQRLVTVRN</sequence>
<dbReference type="SUPFAM" id="SSF48452">
    <property type="entry name" value="TPR-like"/>
    <property type="match status" value="3"/>
</dbReference>
<dbReference type="SMART" id="SM01043">
    <property type="entry name" value="BTAD"/>
    <property type="match status" value="1"/>
</dbReference>
<evidence type="ECO:0000259" key="3">
    <source>
        <dbReference type="SMART" id="SM01043"/>
    </source>
</evidence>
<dbReference type="InterPro" id="IPR051677">
    <property type="entry name" value="AfsR-DnrI-RedD_regulator"/>
</dbReference>
<evidence type="ECO:0000313" key="4">
    <source>
        <dbReference type="EMBL" id="TMQ47327.1"/>
    </source>
</evidence>
<feature type="repeat" description="TPR" evidence="1">
    <location>
        <begin position="576"/>
        <end position="609"/>
    </location>
</feature>
<dbReference type="Pfam" id="PF03704">
    <property type="entry name" value="BTAD"/>
    <property type="match status" value="1"/>
</dbReference>
<reference evidence="4 5" key="1">
    <citation type="journal article" date="2019" name="Nat. Microbiol.">
        <title>Mediterranean grassland soil C-N compound turnover is dependent on rainfall and depth, and is mediated by genomically divergent microorganisms.</title>
        <authorList>
            <person name="Diamond S."/>
            <person name="Andeer P.F."/>
            <person name="Li Z."/>
            <person name="Crits-Christoph A."/>
            <person name="Burstein D."/>
            <person name="Anantharaman K."/>
            <person name="Lane K.R."/>
            <person name="Thomas B.C."/>
            <person name="Pan C."/>
            <person name="Northen T.R."/>
            <person name="Banfield J.F."/>
        </authorList>
    </citation>
    <scope>NUCLEOTIDE SEQUENCE [LARGE SCALE GENOMIC DNA]</scope>
    <source>
        <strain evidence="4">WS_3</strain>
    </source>
</reference>
<dbReference type="Proteomes" id="UP000320184">
    <property type="component" value="Unassembled WGS sequence"/>
</dbReference>
<keyword evidence="1" id="KW-0802">TPR repeat</keyword>
<dbReference type="InterPro" id="IPR005158">
    <property type="entry name" value="BTAD"/>
</dbReference>
<feature type="domain" description="Bacterial transcriptional activator" evidence="3">
    <location>
        <begin position="97"/>
        <end position="234"/>
    </location>
</feature>
<dbReference type="InterPro" id="IPR036388">
    <property type="entry name" value="WH-like_DNA-bd_sf"/>
</dbReference>
<feature type="transmembrane region" description="Helical" evidence="2">
    <location>
        <begin position="278"/>
        <end position="298"/>
    </location>
</feature>
<keyword evidence="2" id="KW-0472">Membrane</keyword>